<protein>
    <recommendedName>
        <fullName evidence="2">Myosin light chain alkali</fullName>
    </recommendedName>
</protein>
<gene>
    <name evidence="10" type="ORF">TSAR_001627</name>
</gene>
<comment type="subunit">
    <text evidence="1">Myosin is a hexamer of 2 heavy chains and 4 light chains.</text>
</comment>
<feature type="domain" description="EF-hand" evidence="9">
    <location>
        <begin position="159"/>
        <end position="194"/>
    </location>
</feature>
<sequence>MKFEVAVVLVYSTLVMSFNTDVRIKRQISKMPSALTGLGNSAISNLGSGLASGLASTTSDMIQKGVSKVVSSGTDIIGHGVSGMENAVNNIATMGLEVVKAVRGRVEGALKNTYQEEKDSFKSSWDSVKNMMINGIQAGANLTKAGFDLGTIGPKLGKNLILEAEFAFSIYDADGSNNIDAADLGNLLRALGTNPTNATIEKLGGTKKRGEKTLSLAEFLPIYSQVKKDKEQGCYEDFVECLKLYDKQENGKMLGAELSHVLLSLGERLDDKECEAVIRDCMDKEDEDGFIPYTPFVKKLMS</sequence>
<dbReference type="InterPro" id="IPR018247">
    <property type="entry name" value="EF_Hand_1_Ca_BS"/>
</dbReference>
<comment type="caution">
    <text evidence="10">The sequence shown here is derived from an EMBL/GenBank/DDBJ whole genome shotgun (WGS) entry which is preliminary data.</text>
</comment>
<evidence type="ECO:0000256" key="1">
    <source>
        <dbReference type="ARBA" id="ARBA00011445"/>
    </source>
</evidence>
<evidence type="ECO:0000256" key="8">
    <source>
        <dbReference type="SAM" id="SignalP"/>
    </source>
</evidence>
<accession>A0A232F703</accession>
<reference evidence="10 11" key="1">
    <citation type="journal article" date="2017" name="Curr. Biol.">
        <title>The Evolution of Venom by Co-option of Single-Copy Genes.</title>
        <authorList>
            <person name="Martinson E.O."/>
            <person name="Mrinalini"/>
            <person name="Kelkar Y.D."/>
            <person name="Chang C.H."/>
            <person name="Werren J.H."/>
        </authorList>
    </citation>
    <scope>NUCLEOTIDE SEQUENCE [LARGE SCALE GENOMIC DNA]</scope>
    <source>
        <strain evidence="10 11">Alberta</strain>
        <tissue evidence="10">Whole body</tissue>
    </source>
</reference>
<dbReference type="InterPro" id="IPR011992">
    <property type="entry name" value="EF-hand-dom_pair"/>
</dbReference>
<dbReference type="GO" id="GO:0005859">
    <property type="term" value="C:muscle myosin complex"/>
    <property type="evidence" value="ECO:0007669"/>
    <property type="project" value="TreeGrafter"/>
</dbReference>
<keyword evidence="6" id="KW-0505">Motor protein</keyword>
<evidence type="ECO:0000256" key="2">
    <source>
        <dbReference type="ARBA" id="ARBA00019148"/>
    </source>
</evidence>
<dbReference type="PANTHER" id="PTHR23048:SF33">
    <property type="entry name" value="MYOSIN LIGHT CHAIN ALKALI"/>
    <property type="match status" value="1"/>
</dbReference>
<feature type="signal peptide" evidence="8">
    <location>
        <begin position="1"/>
        <end position="17"/>
    </location>
</feature>
<keyword evidence="7" id="KW-0514">Muscle protein</keyword>
<evidence type="ECO:0000256" key="4">
    <source>
        <dbReference type="ARBA" id="ARBA00022837"/>
    </source>
</evidence>
<dbReference type="GO" id="GO:0005509">
    <property type="term" value="F:calcium ion binding"/>
    <property type="evidence" value="ECO:0007669"/>
    <property type="project" value="InterPro"/>
</dbReference>
<keyword evidence="3" id="KW-0677">Repeat</keyword>
<evidence type="ECO:0000256" key="3">
    <source>
        <dbReference type="ARBA" id="ARBA00022737"/>
    </source>
</evidence>
<keyword evidence="11" id="KW-1185">Reference proteome</keyword>
<organism evidence="10 11">
    <name type="scientific">Trichomalopsis sarcophagae</name>
    <dbReference type="NCBI Taxonomy" id="543379"/>
    <lineage>
        <taxon>Eukaryota</taxon>
        <taxon>Metazoa</taxon>
        <taxon>Ecdysozoa</taxon>
        <taxon>Arthropoda</taxon>
        <taxon>Hexapoda</taxon>
        <taxon>Insecta</taxon>
        <taxon>Pterygota</taxon>
        <taxon>Neoptera</taxon>
        <taxon>Endopterygota</taxon>
        <taxon>Hymenoptera</taxon>
        <taxon>Apocrita</taxon>
        <taxon>Proctotrupomorpha</taxon>
        <taxon>Chalcidoidea</taxon>
        <taxon>Pteromalidae</taxon>
        <taxon>Pteromalinae</taxon>
        <taxon>Trichomalopsis</taxon>
    </lineage>
</organism>
<keyword evidence="8" id="KW-0732">Signal</keyword>
<dbReference type="InterPro" id="IPR002048">
    <property type="entry name" value="EF_hand_dom"/>
</dbReference>
<evidence type="ECO:0000313" key="10">
    <source>
        <dbReference type="EMBL" id="OXU26634.1"/>
    </source>
</evidence>
<dbReference type="PANTHER" id="PTHR23048">
    <property type="entry name" value="MYOSIN LIGHT CHAIN 1, 3"/>
    <property type="match status" value="1"/>
</dbReference>
<dbReference type="EMBL" id="NNAY01000762">
    <property type="protein sequence ID" value="OXU26634.1"/>
    <property type="molecule type" value="Genomic_DNA"/>
</dbReference>
<proteinExistence type="predicted"/>
<dbReference type="FunFam" id="1.10.238.10:FF:000267">
    <property type="entry name" value="Myosin light chain alkali"/>
    <property type="match status" value="1"/>
</dbReference>
<evidence type="ECO:0000256" key="7">
    <source>
        <dbReference type="ARBA" id="ARBA00023179"/>
    </source>
</evidence>
<dbReference type="PROSITE" id="PS00018">
    <property type="entry name" value="EF_HAND_1"/>
    <property type="match status" value="1"/>
</dbReference>
<dbReference type="Proteomes" id="UP000215335">
    <property type="component" value="Unassembled WGS sequence"/>
</dbReference>
<dbReference type="PROSITE" id="PS50222">
    <property type="entry name" value="EF_HAND_2"/>
    <property type="match status" value="1"/>
</dbReference>
<evidence type="ECO:0000256" key="6">
    <source>
        <dbReference type="ARBA" id="ARBA00023175"/>
    </source>
</evidence>
<keyword evidence="4" id="KW-0106">Calcium</keyword>
<feature type="chain" id="PRO_5012782487" description="Myosin light chain alkali" evidence="8">
    <location>
        <begin position="18"/>
        <end position="302"/>
    </location>
</feature>
<dbReference type="Gene3D" id="1.10.238.10">
    <property type="entry name" value="EF-hand"/>
    <property type="match status" value="2"/>
</dbReference>
<dbReference type="STRING" id="543379.A0A232F703"/>
<dbReference type="OrthoDB" id="26525at2759"/>
<evidence type="ECO:0000256" key="5">
    <source>
        <dbReference type="ARBA" id="ARBA00023123"/>
    </source>
</evidence>
<name>A0A232F703_9HYME</name>
<dbReference type="AlphaFoldDB" id="A0A232F703"/>
<dbReference type="InterPro" id="IPR050230">
    <property type="entry name" value="CALM/Myosin/TropC-like"/>
</dbReference>
<dbReference type="SUPFAM" id="SSF47473">
    <property type="entry name" value="EF-hand"/>
    <property type="match status" value="1"/>
</dbReference>
<evidence type="ECO:0000259" key="9">
    <source>
        <dbReference type="PROSITE" id="PS50222"/>
    </source>
</evidence>
<evidence type="ECO:0000313" key="11">
    <source>
        <dbReference type="Proteomes" id="UP000215335"/>
    </source>
</evidence>
<keyword evidence="5" id="KW-0518">Myosin</keyword>